<dbReference type="Gene3D" id="2.40.50.40">
    <property type="match status" value="1"/>
</dbReference>
<dbReference type="PROSITE" id="PS50994">
    <property type="entry name" value="INTEGRASE"/>
    <property type="match status" value="1"/>
</dbReference>
<dbReference type="InterPro" id="IPR001584">
    <property type="entry name" value="Integrase_cat-core"/>
</dbReference>
<keyword evidence="3" id="KW-0540">Nuclease</keyword>
<dbReference type="SUPFAM" id="SSF54160">
    <property type="entry name" value="Chromo domain-like"/>
    <property type="match status" value="1"/>
</dbReference>
<gene>
    <name evidence="9" type="ORF">Tci_030400</name>
</gene>
<dbReference type="PROSITE" id="PS50013">
    <property type="entry name" value="CHROMO_2"/>
    <property type="match status" value="1"/>
</dbReference>
<dbReference type="PANTHER" id="PTHR37984">
    <property type="entry name" value="PROTEIN CBG26694"/>
    <property type="match status" value="1"/>
</dbReference>
<dbReference type="AlphaFoldDB" id="A0A6L2LCS7"/>
<feature type="domain" description="Integrase catalytic" evidence="8">
    <location>
        <begin position="371"/>
        <end position="458"/>
    </location>
</feature>
<dbReference type="InterPro" id="IPR016197">
    <property type="entry name" value="Chromo-like_dom_sf"/>
</dbReference>
<dbReference type="InterPro" id="IPR036397">
    <property type="entry name" value="RNaseH_sf"/>
</dbReference>
<keyword evidence="1" id="KW-0808">Transferase</keyword>
<evidence type="ECO:0000256" key="1">
    <source>
        <dbReference type="ARBA" id="ARBA00022679"/>
    </source>
</evidence>
<dbReference type="GO" id="GO:0003676">
    <property type="term" value="F:nucleic acid binding"/>
    <property type="evidence" value="ECO:0007669"/>
    <property type="project" value="InterPro"/>
</dbReference>
<sequence length="693" mass="78765">MKQLQQELAKLTETIMAMNTKIQALENRDHAGRMNASGEPKPYLKLFFPRFSGEDPQGWIALASFHLDGIALQWHRWYTKAHGPITWAEFTKALLVRFGPTDYEDPSEALHRLKQSTTMVIYQETFERLSNRVEGLPEYFLVGCFIGGLKDEIRLEVKLKKPRRLVEAMGMARLVEEKNNLARKPFTPNRNVSNPEETENENPTNDALETQADEVQGEISFHAISRKILPQTLRLPGRVQNKDVVVLVDGGSTHNFVDQELVNRLGLQVDPTVNFSVVVANREKLACTGRVRNLSLVVQGCVISTDFFVLPVAAGPIVLGVQWLKTLGPIEFDFNNLTMGFHIAGSHHKLQGLKASELSALKSHELMGICDAALLISNFWQTLFKLHGTNLCMSSSYHPQTDGQTEVVNRILEQYLRCFVSDKPKKWVDWLAWAEYSYNISLHTSTKFFPFEVVYGRLPPKLVPYIPRTASVQEVDEYLQDRDSLLKHLRKNLLNAQDHMKANANRHRRDLEFKEGEFVLVKLQPYRQVSVANRLSVKLSPKYYGPYEVLSRVGPVAYKIKLPPSSLVHDVFHISFLRRFIGPLPAAVSELKEVSEPLEIPSDPQPEKILEERVITKGKYRPKTEVLIKWVGQPLGEATWENKWRFFKTYLAFCVEDNAGLSGVDCYVALDPTHAHRKSHTEGGIESDASCQL</sequence>
<dbReference type="Pfam" id="PF24626">
    <property type="entry name" value="SH3_Tf2-1"/>
    <property type="match status" value="1"/>
</dbReference>
<evidence type="ECO:0000256" key="6">
    <source>
        <dbReference type="SAM" id="MobiDB-lite"/>
    </source>
</evidence>
<evidence type="ECO:0000256" key="5">
    <source>
        <dbReference type="SAM" id="Coils"/>
    </source>
</evidence>
<dbReference type="Gene3D" id="3.30.420.10">
    <property type="entry name" value="Ribonuclease H-like superfamily/Ribonuclease H"/>
    <property type="match status" value="1"/>
</dbReference>
<evidence type="ECO:0000256" key="2">
    <source>
        <dbReference type="ARBA" id="ARBA00022695"/>
    </source>
</evidence>
<dbReference type="GO" id="GO:0015074">
    <property type="term" value="P:DNA integration"/>
    <property type="evidence" value="ECO:0007669"/>
    <property type="project" value="InterPro"/>
</dbReference>
<dbReference type="Gene3D" id="2.40.70.10">
    <property type="entry name" value="Acid Proteases"/>
    <property type="match status" value="1"/>
</dbReference>
<dbReference type="InterPro" id="IPR012337">
    <property type="entry name" value="RNaseH-like_sf"/>
</dbReference>
<dbReference type="EMBL" id="BKCJ010004000">
    <property type="protein sequence ID" value="GEU58422.1"/>
    <property type="molecule type" value="Genomic_DNA"/>
</dbReference>
<keyword evidence="5" id="KW-0175">Coiled coil</keyword>
<evidence type="ECO:0000259" key="8">
    <source>
        <dbReference type="PROSITE" id="PS50994"/>
    </source>
</evidence>
<dbReference type="InterPro" id="IPR056924">
    <property type="entry name" value="SH3_Tf2-1"/>
</dbReference>
<name>A0A6L2LCS7_TANCI</name>
<keyword evidence="4" id="KW-0255">Endonuclease</keyword>
<evidence type="ECO:0000256" key="4">
    <source>
        <dbReference type="ARBA" id="ARBA00022759"/>
    </source>
</evidence>
<feature type="coiled-coil region" evidence="5">
    <location>
        <begin position="1"/>
        <end position="28"/>
    </location>
</feature>
<accession>A0A6L2LCS7</accession>
<dbReference type="PANTHER" id="PTHR37984:SF5">
    <property type="entry name" value="PROTEIN NYNRIN-LIKE"/>
    <property type="match status" value="1"/>
</dbReference>
<dbReference type="InterPro" id="IPR021109">
    <property type="entry name" value="Peptidase_aspartic_dom_sf"/>
</dbReference>
<evidence type="ECO:0000313" key="9">
    <source>
        <dbReference type="EMBL" id="GEU58422.1"/>
    </source>
</evidence>
<proteinExistence type="predicted"/>
<evidence type="ECO:0000259" key="7">
    <source>
        <dbReference type="PROSITE" id="PS50013"/>
    </source>
</evidence>
<dbReference type="CDD" id="cd00303">
    <property type="entry name" value="retropepsin_like"/>
    <property type="match status" value="1"/>
</dbReference>
<keyword evidence="2" id="KW-0548">Nucleotidyltransferase</keyword>
<comment type="caution">
    <text evidence="9">The sequence shown here is derived from an EMBL/GenBank/DDBJ whole genome shotgun (WGS) entry which is preliminary data.</text>
</comment>
<reference evidence="9" key="1">
    <citation type="journal article" date="2019" name="Sci. Rep.">
        <title>Draft genome of Tanacetum cinerariifolium, the natural source of mosquito coil.</title>
        <authorList>
            <person name="Yamashiro T."/>
            <person name="Shiraishi A."/>
            <person name="Satake H."/>
            <person name="Nakayama K."/>
        </authorList>
    </citation>
    <scope>NUCLEOTIDE SEQUENCE</scope>
</reference>
<dbReference type="InterPro" id="IPR050951">
    <property type="entry name" value="Retrovirus_Pol_polyprotein"/>
</dbReference>
<dbReference type="InterPro" id="IPR000953">
    <property type="entry name" value="Chromo/chromo_shadow_dom"/>
</dbReference>
<feature type="domain" description="Chromo" evidence="7">
    <location>
        <begin position="604"/>
        <end position="641"/>
    </location>
</feature>
<feature type="region of interest" description="Disordered" evidence="6">
    <location>
        <begin position="179"/>
        <end position="206"/>
    </location>
</feature>
<dbReference type="SUPFAM" id="SSF50630">
    <property type="entry name" value="Acid proteases"/>
    <property type="match status" value="1"/>
</dbReference>
<dbReference type="Pfam" id="PF13975">
    <property type="entry name" value="gag-asp_proteas"/>
    <property type="match status" value="1"/>
</dbReference>
<dbReference type="GO" id="GO:0016779">
    <property type="term" value="F:nucleotidyltransferase activity"/>
    <property type="evidence" value="ECO:0007669"/>
    <property type="project" value="UniProtKB-KW"/>
</dbReference>
<dbReference type="InterPro" id="IPR005162">
    <property type="entry name" value="Retrotrans_gag_dom"/>
</dbReference>
<organism evidence="9">
    <name type="scientific">Tanacetum cinerariifolium</name>
    <name type="common">Dalmatian daisy</name>
    <name type="synonym">Chrysanthemum cinerariifolium</name>
    <dbReference type="NCBI Taxonomy" id="118510"/>
    <lineage>
        <taxon>Eukaryota</taxon>
        <taxon>Viridiplantae</taxon>
        <taxon>Streptophyta</taxon>
        <taxon>Embryophyta</taxon>
        <taxon>Tracheophyta</taxon>
        <taxon>Spermatophyta</taxon>
        <taxon>Magnoliopsida</taxon>
        <taxon>eudicotyledons</taxon>
        <taxon>Gunneridae</taxon>
        <taxon>Pentapetalae</taxon>
        <taxon>asterids</taxon>
        <taxon>campanulids</taxon>
        <taxon>Asterales</taxon>
        <taxon>Asteraceae</taxon>
        <taxon>Asteroideae</taxon>
        <taxon>Anthemideae</taxon>
        <taxon>Anthemidinae</taxon>
        <taxon>Tanacetum</taxon>
    </lineage>
</organism>
<dbReference type="Pfam" id="PF03732">
    <property type="entry name" value="Retrotrans_gag"/>
    <property type="match status" value="1"/>
</dbReference>
<evidence type="ECO:0000256" key="3">
    <source>
        <dbReference type="ARBA" id="ARBA00022722"/>
    </source>
</evidence>
<dbReference type="GO" id="GO:0004519">
    <property type="term" value="F:endonuclease activity"/>
    <property type="evidence" value="ECO:0007669"/>
    <property type="project" value="UniProtKB-KW"/>
</dbReference>
<dbReference type="SUPFAM" id="SSF53098">
    <property type="entry name" value="Ribonuclease H-like"/>
    <property type="match status" value="1"/>
</dbReference>
<protein>
    <submittedName>
        <fullName evidence="9">Transposon Ty3-G Gag-Pol polyprotein</fullName>
    </submittedName>
</protein>
<keyword evidence="4" id="KW-0378">Hydrolase</keyword>